<evidence type="ECO:0000313" key="2">
    <source>
        <dbReference type="Proteomes" id="UP000717696"/>
    </source>
</evidence>
<evidence type="ECO:0000313" key="1">
    <source>
        <dbReference type="EMBL" id="KAH7120412.1"/>
    </source>
</evidence>
<name>A0A9P9DK28_9HYPO</name>
<dbReference type="EMBL" id="JAGMUU010000028">
    <property type="protein sequence ID" value="KAH7120412.1"/>
    <property type="molecule type" value="Genomic_DNA"/>
</dbReference>
<keyword evidence="2" id="KW-1185">Reference proteome</keyword>
<dbReference type="AlphaFoldDB" id="A0A9P9DK28"/>
<sequence>MAHAAYKSLSLNKPKTSRVHKLIWASRPALPFCAGLASKLATRYPVPTMLEFEGPGEYNLTGGNNLAKLHTLQRFLYGPDGAHDDDVVIATDGHDVLAQRPVDAFIERYFDTVAAADKHLAGRLASLSKKLIRETFVIDAALGLVAVIWNPEIKFLDTSDQYYIGHLMDRQDSYRTKKLTGGPARGLTRTRVLPKEKQNETDQTEFHMSLGDEHGLVQNRPINEVWLRKLNFDNSNQSAIVMEDVLNGHSLFKPYKIQMPSFFFLALRRIFIIFRI</sequence>
<organism evidence="1 2">
    <name type="scientific">Dactylonectria estremocensis</name>
    <dbReference type="NCBI Taxonomy" id="1079267"/>
    <lineage>
        <taxon>Eukaryota</taxon>
        <taxon>Fungi</taxon>
        <taxon>Dikarya</taxon>
        <taxon>Ascomycota</taxon>
        <taxon>Pezizomycotina</taxon>
        <taxon>Sordariomycetes</taxon>
        <taxon>Hypocreomycetidae</taxon>
        <taxon>Hypocreales</taxon>
        <taxon>Nectriaceae</taxon>
        <taxon>Dactylonectria</taxon>
    </lineage>
</organism>
<proteinExistence type="predicted"/>
<dbReference type="OrthoDB" id="422736at2759"/>
<gene>
    <name evidence="1" type="ORF">B0J13DRAFT_532296</name>
</gene>
<accession>A0A9P9DK28</accession>
<protein>
    <submittedName>
        <fullName evidence="1">Uncharacterized protein</fullName>
    </submittedName>
</protein>
<comment type="caution">
    <text evidence="1">The sequence shown here is derived from an EMBL/GenBank/DDBJ whole genome shotgun (WGS) entry which is preliminary data.</text>
</comment>
<dbReference type="CDD" id="cd22997">
    <property type="entry name" value="GT_LH"/>
    <property type="match status" value="1"/>
</dbReference>
<reference evidence="1" key="1">
    <citation type="journal article" date="2021" name="Nat. Commun.">
        <title>Genetic determinants of endophytism in the Arabidopsis root mycobiome.</title>
        <authorList>
            <person name="Mesny F."/>
            <person name="Miyauchi S."/>
            <person name="Thiergart T."/>
            <person name="Pickel B."/>
            <person name="Atanasova L."/>
            <person name="Karlsson M."/>
            <person name="Huettel B."/>
            <person name="Barry K.W."/>
            <person name="Haridas S."/>
            <person name="Chen C."/>
            <person name="Bauer D."/>
            <person name="Andreopoulos W."/>
            <person name="Pangilinan J."/>
            <person name="LaButti K."/>
            <person name="Riley R."/>
            <person name="Lipzen A."/>
            <person name="Clum A."/>
            <person name="Drula E."/>
            <person name="Henrissat B."/>
            <person name="Kohler A."/>
            <person name="Grigoriev I.V."/>
            <person name="Martin F.M."/>
            <person name="Hacquard S."/>
        </authorList>
    </citation>
    <scope>NUCLEOTIDE SEQUENCE</scope>
    <source>
        <strain evidence="1">MPI-CAGE-AT-0021</strain>
    </source>
</reference>
<dbReference type="Proteomes" id="UP000717696">
    <property type="component" value="Unassembled WGS sequence"/>
</dbReference>